<reference evidence="2" key="2">
    <citation type="submission" date="2021-04" db="EMBL/GenBank/DDBJ databases">
        <authorList>
            <person name="Gilroy R."/>
        </authorList>
    </citation>
    <scope>NUCLEOTIDE SEQUENCE</scope>
    <source>
        <strain evidence="2">F6-6636</strain>
    </source>
</reference>
<dbReference type="Proteomes" id="UP000777303">
    <property type="component" value="Unassembled WGS sequence"/>
</dbReference>
<feature type="transmembrane region" description="Helical" evidence="1">
    <location>
        <begin position="230"/>
        <end position="254"/>
    </location>
</feature>
<dbReference type="PANTHER" id="PTHR38454">
    <property type="entry name" value="INTEGRAL MEMBRANE PROTEIN-RELATED"/>
    <property type="match status" value="1"/>
</dbReference>
<protein>
    <submittedName>
        <fullName evidence="2">YfhO family protein</fullName>
    </submittedName>
</protein>
<feature type="transmembrane region" description="Helical" evidence="1">
    <location>
        <begin position="190"/>
        <end position="218"/>
    </location>
</feature>
<keyword evidence="1" id="KW-1133">Transmembrane helix</keyword>
<evidence type="ECO:0000256" key="1">
    <source>
        <dbReference type="SAM" id="Phobius"/>
    </source>
</evidence>
<feature type="transmembrane region" description="Helical" evidence="1">
    <location>
        <begin position="12"/>
        <end position="31"/>
    </location>
</feature>
<gene>
    <name evidence="2" type="ORF">H9901_03030</name>
</gene>
<dbReference type="AlphaFoldDB" id="A0A948TJP6"/>
<evidence type="ECO:0000313" key="3">
    <source>
        <dbReference type="Proteomes" id="UP000777303"/>
    </source>
</evidence>
<dbReference type="Pfam" id="PF09586">
    <property type="entry name" value="YfhO"/>
    <property type="match status" value="1"/>
</dbReference>
<feature type="transmembrane region" description="Helical" evidence="1">
    <location>
        <begin position="298"/>
        <end position="315"/>
    </location>
</feature>
<feature type="transmembrane region" description="Helical" evidence="1">
    <location>
        <begin position="416"/>
        <end position="435"/>
    </location>
</feature>
<evidence type="ECO:0000313" key="2">
    <source>
        <dbReference type="EMBL" id="MBU3851652.1"/>
    </source>
</evidence>
<feature type="non-terminal residue" evidence="2">
    <location>
        <position position="763"/>
    </location>
</feature>
<feature type="transmembrane region" description="Helical" evidence="1">
    <location>
        <begin position="442"/>
        <end position="462"/>
    </location>
</feature>
<dbReference type="InterPro" id="IPR018580">
    <property type="entry name" value="Uncharacterised_YfhO"/>
</dbReference>
<feature type="transmembrane region" description="Helical" evidence="1">
    <location>
        <begin position="357"/>
        <end position="374"/>
    </location>
</feature>
<name>A0A948TJP6_9LACO</name>
<proteinExistence type="predicted"/>
<feature type="transmembrane region" description="Helical" evidence="1">
    <location>
        <begin position="104"/>
        <end position="128"/>
    </location>
</feature>
<keyword evidence="1" id="KW-0472">Membrane</keyword>
<accession>A0A948TJP6</accession>
<keyword evidence="1" id="KW-0812">Transmembrane</keyword>
<feature type="transmembrane region" description="Helical" evidence="1">
    <location>
        <begin position="386"/>
        <end position="404"/>
    </location>
</feature>
<dbReference type="EMBL" id="JAHLFS010000041">
    <property type="protein sequence ID" value="MBU3851652.1"/>
    <property type="molecule type" value="Genomic_DNA"/>
</dbReference>
<sequence length="763" mass="86919">MQKLRNIKRSTLLIWLSFLLPIAIMLIYFMVRRMFPFGNSSSLTVDLGQQYIDFYSFYRSTLLHHWSTIFYSFTKDLGGDMYGTWAYYLFSPFNLLLLFTPGKWLSFGVMLITLLKIGCSGMAFAFLLTKTNWQKGYLIPTFSVAYALNGYVIANLLNVMWLDALVALPLVALGIEKIFTTHKFSFYTTWLAFILIVNYYMGYMICIFACLFFVWALIVHWPNKKQTGMAIKHFVSGSLLAGAIAAVVLLPTFFQLTQSKGTYTQHTVQWRFEYQPIKMIAKFITGCFNFEQMPKGTPNLFVGALALIGVVVYFMQKRKNISWREKIATLGVSAMLFFSMCYQPLDLLWHGMQFPVWYPYRFSYIACFWLILIAARGLKQFHELSISQLIVSLTIIMLISGYAYCHLKSFNFLDSKQILISTLFGILFLALLSLYSAKTTLINMLLLLACCADMTINAVISLNKISYVPQSDFARYTLALDKDIKQLRPTGKQFYRIGKTFLRTKNDAMQTDYYGTDQFNSMLEPDVPKLMGNLGQAVGDGFVTYSNGTLFTDSLLGIKYMLQQRPVPLMNSYPNSATDPILPPAGYRPDLSFDQKVGQTALIKNYQNNNALPLGFAASNAIKHVQLNSDEPIINQNIIAQNLLPHQHNLLFLADNNTEMVLNNVQDDGNDNYTKINNNAPGWLTVHFTPRTNDPYYLTIGPALANKNVSLAINGKNIQQYDTFQNTVVVTLCAKQKNIPQTLNITLNKNSLWLQNCNLYYLN</sequence>
<feature type="transmembrane region" description="Helical" evidence="1">
    <location>
        <begin position="148"/>
        <end position="170"/>
    </location>
</feature>
<feature type="transmembrane region" description="Helical" evidence="1">
    <location>
        <begin position="327"/>
        <end position="345"/>
    </location>
</feature>
<dbReference type="PANTHER" id="PTHR38454:SF1">
    <property type="entry name" value="INTEGRAL MEMBRANE PROTEIN"/>
    <property type="match status" value="1"/>
</dbReference>
<reference evidence="2" key="1">
    <citation type="journal article" date="2021" name="PeerJ">
        <title>Extensive microbial diversity within the chicken gut microbiome revealed by metagenomics and culture.</title>
        <authorList>
            <person name="Gilroy R."/>
            <person name="Ravi A."/>
            <person name="Getino M."/>
            <person name="Pursley I."/>
            <person name="Horton D.L."/>
            <person name="Alikhan N.F."/>
            <person name="Baker D."/>
            <person name="Gharbi K."/>
            <person name="Hall N."/>
            <person name="Watson M."/>
            <person name="Adriaenssens E.M."/>
            <person name="Foster-Nyarko E."/>
            <person name="Jarju S."/>
            <person name="Secka A."/>
            <person name="Antonio M."/>
            <person name="Oren A."/>
            <person name="Chaudhuri R.R."/>
            <person name="La Ragione R."/>
            <person name="Hildebrand F."/>
            <person name="Pallen M.J."/>
        </authorList>
    </citation>
    <scope>NUCLEOTIDE SEQUENCE</scope>
    <source>
        <strain evidence="2">F6-6636</strain>
    </source>
</reference>
<organism evidence="2 3">
    <name type="scientific">Candidatus Paralactobacillus gallistercoris</name>
    <dbReference type="NCBI Taxonomy" id="2838724"/>
    <lineage>
        <taxon>Bacteria</taxon>
        <taxon>Bacillati</taxon>
        <taxon>Bacillota</taxon>
        <taxon>Bacilli</taxon>
        <taxon>Lactobacillales</taxon>
        <taxon>Lactobacillaceae</taxon>
        <taxon>Lactobacillus</taxon>
    </lineage>
</organism>
<comment type="caution">
    <text evidence="2">The sequence shown here is derived from an EMBL/GenBank/DDBJ whole genome shotgun (WGS) entry which is preliminary data.</text>
</comment>